<feature type="binding site" evidence="7">
    <location>
        <position position="86"/>
    </location>
    <ligand>
        <name>Mg(2+)</name>
        <dbReference type="ChEBI" id="CHEBI:18420"/>
    </ligand>
</feature>
<evidence type="ECO:0000313" key="9">
    <source>
        <dbReference type="EMBL" id="ORV99036.1"/>
    </source>
</evidence>
<proteinExistence type="inferred from homology"/>
<dbReference type="Gene3D" id="3.40.50.1010">
    <property type="entry name" value="5'-nuclease"/>
    <property type="match status" value="1"/>
</dbReference>
<evidence type="ECO:0000256" key="6">
    <source>
        <dbReference type="ARBA" id="ARBA00022842"/>
    </source>
</evidence>
<dbReference type="InterPro" id="IPR022907">
    <property type="entry name" value="VapC_family"/>
</dbReference>
<dbReference type="GO" id="GO:0000287">
    <property type="term" value="F:magnesium ion binding"/>
    <property type="evidence" value="ECO:0007669"/>
    <property type="project" value="UniProtKB-UniRule"/>
</dbReference>
<evidence type="ECO:0000256" key="7">
    <source>
        <dbReference type="HAMAP-Rule" id="MF_00265"/>
    </source>
</evidence>
<comment type="caution">
    <text evidence="9">The sequence shown here is derived from an EMBL/GenBank/DDBJ whole genome shotgun (WGS) entry which is preliminary data.</text>
</comment>
<keyword evidence="10" id="KW-1185">Reference proteome</keyword>
<dbReference type="EMBL" id="LQPE01000158">
    <property type="protein sequence ID" value="ORV99036.1"/>
    <property type="molecule type" value="Genomic_DNA"/>
</dbReference>
<evidence type="ECO:0000256" key="5">
    <source>
        <dbReference type="ARBA" id="ARBA00022801"/>
    </source>
</evidence>
<dbReference type="RefSeq" id="WP_045383640.1">
    <property type="nucleotide sequence ID" value="NZ_BBKA01000102.1"/>
</dbReference>
<dbReference type="GO" id="GO:0016787">
    <property type="term" value="F:hydrolase activity"/>
    <property type="evidence" value="ECO:0007669"/>
    <property type="project" value="UniProtKB-KW"/>
</dbReference>
<feature type="domain" description="PIN" evidence="8">
    <location>
        <begin position="2"/>
        <end position="110"/>
    </location>
</feature>
<dbReference type="OrthoDB" id="329172at2"/>
<dbReference type="GO" id="GO:0090729">
    <property type="term" value="F:toxin activity"/>
    <property type="evidence" value="ECO:0007669"/>
    <property type="project" value="UniProtKB-KW"/>
</dbReference>
<dbReference type="InterPro" id="IPR029060">
    <property type="entry name" value="PIN-like_dom_sf"/>
</dbReference>
<keyword evidence="3 7" id="KW-0540">Nuclease</keyword>
<name>A0A1X1XJL0_9MYCO</name>
<gene>
    <name evidence="7" type="primary">vapC</name>
    <name evidence="9" type="ORF">AWC14_12480</name>
</gene>
<organism evidence="9 10">
    <name type="scientific">Mycobacterium kyorinense</name>
    <dbReference type="NCBI Taxonomy" id="487514"/>
    <lineage>
        <taxon>Bacteria</taxon>
        <taxon>Bacillati</taxon>
        <taxon>Actinomycetota</taxon>
        <taxon>Actinomycetes</taxon>
        <taxon>Mycobacteriales</taxon>
        <taxon>Mycobacteriaceae</taxon>
        <taxon>Mycobacterium</taxon>
    </lineage>
</organism>
<feature type="binding site" evidence="7">
    <location>
        <position position="5"/>
    </location>
    <ligand>
        <name>Mg(2+)</name>
        <dbReference type="ChEBI" id="CHEBI:18420"/>
    </ligand>
</feature>
<dbReference type="InterPro" id="IPR002716">
    <property type="entry name" value="PIN_dom"/>
</dbReference>
<dbReference type="EC" id="3.1.-.-" evidence="7"/>
<dbReference type="SUPFAM" id="SSF88723">
    <property type="entry name" value="PIN domain-like"/>
    <property type="match status" value="1"/>
</dbReference>
<protein>
    <recommendedName>
        <fullName evidence="7">Ribonuclease VapC</fullName>
        <shortName evidence="7">RNase VapC</shortName>
        <ecNumber evidence="7">3.1.-.-</ecNumber>
    </recommendedName>
    <alternativeName>
        <fullName evidence="7">Toxin VapC</fullName>
    </alternativeName>
</protein>
<dbReference type="Proteomes" id="UP000193487">
    <property type="component" value="Unassembled WGS sequence"/>
</dbReference>
<keyword evidence="7" id="KW-0800">Toxin</keyword>
<dbReference type="AlphaFoldDB" id="A0A1X1XJL0"/>
<dbReference type="GO" id="GO:0004540">
    <property type="term" value="F:RNA nuclease activity"/>
    <property type="evidence" value="ECO:0007669"/>
    <property type="project" value="InterPro"/>
</dbReference>
<keyword evidence="5 7" id="KW-0378">Hydrolase</keyword>
<comment type="cofactor">
    <cofactor evidence="1 7">
        <name>Mg(2+)</name>
        <dbReference type="ChEBI" id="CHEBI:18420"/>
    </cofactor>
</comment>
<comment type="similarity">
    <text evidence="7">Belongs to the PINc/VapC protein family.</text>
</comment>
<dbReference type="HAMAP" id="MF_00265">
    <property type="entry name" value="VapC_Nob1"/>
    <property type="match status" value="1"/>
</dbReference>
<keyword evidence="4 7" id="KW-0479">Metal-binding</keyword>
<evidence type="ECO:0000256" key="3">
    <source>
        <dbReference type="ARBA" id="ARBA00022722"/>
    </source>
</evidence>
<evidence type="ECO:0000259" key="8">
    <source>
        <dbReference type="Pfam" id="PF01850"/>
    </source>
</evidence>
<evidence type="ECO:0000313" key="10">
    <source>
        <dbReference type="Proteomes" id="UP000193487"/>
    </source>
</evidence>
<reference evidence="9 10" key="1">
    <citation type="submission" date="2016-01" db="EMBL/GenBank/DDBJ databases">
        <title>The new phylogeny of the genus Mycobacterium.</title>
        <authorList>
            <person name="Tarcisio F."/>
            <person name="Conor M."/>
            <person name="Antonella G."/>
            <person name="Elisabetta G."/>
            <person name="Giulia F.S."/>
            <person name="Sara T."/>
            <person name="Anna F."/>
            <person name="Clotilde B."/>
            <person name="Roberto B."/>
            <person name="Veronica D.S."/>
            <person name="Fabio R."/>
            <person name="Monica P."/>
            <person name="Olivier J."/>
            <person name="Enrico T."/>
            <person name="Nicola S."/>
        </authorList>
    </citation>
    <scope>NUCLEOTIDE SEQUENCE [LARGE SCALE GENOMIC DNA]</scope>
    <source>
        <strain evidence="9 10">DSM 45166</strain>
    </source>
</reference>
<evidence type="ECO:0000256" key="2">
    <source>
        <dbReference type="ARBA" id="ARBA00022649"/>
    </source>
</evidence>
<dbReference type="Pfam" id="PF01850">
    <property type="entry name" value="PIN"/>
    <property type="match status" value="1"/>
</dbReference>
<accession>A0A1X1XJL0</accession>
<evidence type="ECO:0000256" key="1">
    <source>
        <dbReference type="ARBA" id="ARBA00001946"/>
    </source>
</evidence>
<sequence>MILVDTSVWIDHLHNTDPRLVGLLSADEVGCHPYVIEELALGSINQRTVFLELLGSLHRFPVLSHVEVMTLVDRRRLFGRGLSPVDAHLLGSVSLTGGARLWTRDKRLISACHDIGVSYLDESG</sequence>
<evidence type="ECO:0000256" key="4">
    <source>
        <dbReference type="ARBA" id="ARBA00022723"/>
    </source>
</evidence>
<keyword evidence="6 7" id="KW-0460">Magnesium</keyword>
<comment type="function">
    <text evidence="7">Toxic component of a toxin-antitoxin (TA) system. An RNase.</text>
</comment>
<keyword evidence="2 7" id="KW-1277">Toxin-antitoxin system</keyword>